<dbReference type="EMBL" id="SMKS01000041">
    <property type="protein sequence ID" value="TDD03194.1"/>
    <property type="molecule type" value="Genomic_DNA"/>
</dbReference>
<evidence type="ECO:0000313" key="1">
    <source>
        <dbReference type="EMBL" id="TDD01010.1"/>
    </source>
</evidence>
<dbReference type="AlphaFoldDB" id="A0A4R4V9I8"/>
<dbReference type="EMBL" id="SMKS01000054">
    <property type="protein sequence ID" value="TDD02038.1"/>
    <property type="molecule type" value="Genomic_DNA"/>
</dbReference>
<evidence type="ECO:0000313" key="6">
    <source>
        <dbReference type="EMBL" id="TDD08158.1"/>
    </source>
</evidence>
<dbReference type="EMBL" id="SMKS01000008">
    <property type="protein sequence ID" value="TDD08158.1"/>
    <property type="molecule type" value="Genomic_DNA"/>
</dbReference>
<evidence type="ECO:0000313" key="4">
    <source>
        <dbReference type="EMBL" id="TDD03194.1"/>
    </source>
</evidence>
<dbReference type="EMBL" id="SMKS01000063">
    <property type="protein sequence ID" value="TDD01361.1"/>
    <property type="molecule type" value="Genomic_DNA"/>
</dbReference>
<feature type="non-terminal residue" evidence="2">
    <location>
        <position position="1"/>
    </location>
</feature>
<gene>
    <name evidence="6" type="ORF">E1181_08270</name>
    <name evidence="5" type="ORF">E1181_11570</name>
    <name evidence="4" type="ORF">E1181_20865</name>
    <name evidence="3" type="ORF">E1181_23965</name>
    <name evidence="2" type="ORF">E1181_25560</name>
    <name evidence="1" type="ORF">E1181_26180</name>
</gene>
<comment type="caution">
    <text evidence="2">The sequence shown here is derived from an EMBL/GenBank/DDBJ whole genome shotgun (WGS) entry which is preliminary data.</text>
</comment>
<keyword evidence="7" id="KW-1185">Reference proteome</keyword>
<name>A0A4R4V9I8_9PSEU</name>
<evidence type="ECO:0000313" key="5">
    <source>
        <dbReference type="EMBL" id="TDD06639.1"/>
    </source>
</evidence>
<protein>
    <submittedName>
        <fullName evidence="2">IS5/IS1182 family transposase</fullName>
    </submittedName>
</protein>
<accession>A0A4R4V9I8</accession>
<dbReference type="EMBL" id="SMKS01000015">
    <property type="protein sequence ID" value="TDD06639.1"/>
    <property type="molecule type" value="Genomic_DNA"/>
</dbReference>
<evidence type="ECO:0000313" key="7">
    <source>
        <dbReference type="Proteomes" id="UP000295674"/>
    </source>
</evidence>
<evidence type="ECO:0000313" key="3">
    <source>
        <dbReference type="EMBL" id="TDD02038.1"/>
    </source>
</evidence>
<reference evidence="2 7" key="1">
    <citation type="submission" date="2019-03" db="EMBL/GenBank/DDBJ databases">
        <title>Draft genome sequences of novel Actinobacteria.</title>
        <authorList>
            <person name="Sahin N."/>
            <person name="Ay H."/>
            <person name="Saygin H."/>
        </authorList>
    </citation>
    <scope>NUCLEOTIDE SEQUENCE [LARGE SCALE GENOMIC DNA]</scope>
    <source>
        <strain evidence="2 7">16K309</strain>
    </source>
</reference>
<evidence type="ECO:0000313" key="2">
    <source>
        <dbReference type="EMBL" id="TDD01361.1"/>
    </source>
</evidence>
<proteinExistence type="predicted"/>
<dbReference type="EMBL" id="SMKS01000068">
    <property type="protein sequence ID" value="TDD01010.1"/>
    <property type="molecule type" value="Genomic_DNA"/>
</dbReference>
<sequence length="37" mass="4265">HHRAVACRYDKLALRYEATVHVATIDIWLRSLTKIGS</sequence>
<dbReference type="Proteomes" id="UP000295674">
    <property type="component" value="Unassembled WGS sequence"/>
</dbReference>
<organism evidence="2 7">
    <name type="scientific">Saccharopolyspora terrae</name>
    <dbReference type="NCBI Taxonomy" id="2530384"/>
    <lineage>
        <taxon>Bacteria</taxon>
        <taxon>Bacillati</taxon>
        <taxon>Actinomycetota</taxon>
        <taxon>Actinomycetes</taxon>
        <taxon>Pseudonocardiales</taxon>
        <taxon>Pseudonocardiaceae</taxon>
        <taxon>Saccharopolyspora</taxon>
    </lineage>
</organism>